<keyword evidence="5" id="KW-1185">Reference proteome</keyword>
<evidence type="ECO:0000256" key="2">
    <source>
        <dbReference type="ARBA" id="ARBA00022840"/>
    </source>
</evidence>
<evidence type="ECO:0000256" key="1">
    <source>
        <dbReference type="ARBA" id="ARBA00022741"/>
    </source>
</evidence>
<dbReference type="InterPro" id="IPR020845">
    <property type="entry name" value="AMP-binding_CS"/>
</dbReference>
<feature type="domain" description="AMP-dependent synthetase/ligase" evidence="3">
    <location>
        <begin position="11"/>
        <end position="430"/>
    </location>
</feature>
<dbReference type="CDD" id="cd05907">
    <property type="entry name" value="VL_LC_FACS_like"/>
    <property type="match status" value="1"/>
</dbReference>
<dbReference type="InterPro" id="IPR000873">
    <property type="entry name" value="AMP-dep_synth/lig_dom"/>
</dbReference>
<evidence type="ECO:0000313" key="5">
    <source>
        <dbReference type="Proteomes" id="UP000315636"/>
    </source>
</evidence>
<dbReference type="EMBL" id="FXTI01000001">
    <property type="protein sequence ID" value="SMO39102.1"/>
    <property type="molecule type" value="Genomic_DNA"/>
</dbReference>
<keyword evidence="1" id="KW-0547">Nucleotide-binding</keyword>
<dbReference type="GO" id="GO:0004467">
    <property type="term" value="F:long-chain fatty acid-CoA ligase activity"/>
    <property type="evidence" value="ECO:0007669"/>
    <property type="project" value="TreeGrafter"/>
</dbReference>
<dbReference type="PROSITE" id="PS00455">
    <property type="entry name" value="AMP_BINDING"/>
    <property type="match status" value="1"/>
</dbReference>
<protein>
    <submittedName>
        <fullName evidence="4">Long-chain acyl-CoA synthetase</fullName>
    </submittedName>
</protein>
<dbReference type="Gene3D" id="3.40.50.12780">
    <property type="entry name" value="N-terminal domain of ligase-like"/>
    <property type="match status" value="1"/>
</dbReference>
<name>A0A521AW80_9BACL</name>
<dbReference type="GO" id="GO:0016020">
    <property type="term" value="C:membrane"/>
    <property type="evidence" value="ECO:0007669"/>
    <property type="project" value="TreeGrafter"/>
</dbReference>
<dbReference type="SUPFAM" id="SSF56801">
    <property type="entry name" value="Acetyl-CoA synthetase-like"/>
    <property type="match status" value="1"/>
</dbReference>
<dbReference type="Pfam" id="PF23562">
    <property type="entry name" value="AMP-binding_C_3"/>
    <property type="match status" value="1"/>
</dbReference>
<accession>A0A521AW80</accession>
<sequence length="609" mass="68799">MKPKNLLDMVQKTVGKYPKKDALLFKREGVYQGISYKEMWKRVKEVAFGLYHVGVRPGHKVAILSANHPMWPITDLAIASLRAISVPIYPTQTAEQTAYIMKNADCQMAVVEDEDQLRKVHSTGVKLQKMIVIKPGSECNEGKEVLFLDSLRKEGRNHPIPIWEEMCTEIERGQLFTIIHTSGTTGLPKGVMLTHENLLANLEGVQSWILELVPEDMTLSYLPLSHILERMAGQFMPFKVGATIAYAESIHTIQENFLEVRPTVMVSVPRLLEKVYAQVLEEIQSASILRKKIFHWAVHTGKRRYEYLLKARTDQLLPGSSLLPTSLGIQFKLAKRLVFQKIKEHLGGRLRGVVSGGASLNPEVAQFFWAVDIPVMEGYGLTETSPVIAANPMTRSMLGSVGRPLPNVEVKIAPDQEILVRGPNVMKGYYRNEEATSETLKDGWFHTGDLGEIDENGYLRVIDRKKNMLILSTGKNVAPQAVEHAINNSSYIAQSALIGNGRKYIIALVVPDYHQLIPWAEKKGLPLQEPENLAHHPEVHHLLNEEVKRLTQVFASFEQPKKVIVCEKEWTVESGELTPTLKVRMKVIEKRYQDRIEQAYADEVKSEIR</sequence>
<dbReference type="GO" id="GO:0005524">
    <property type="term" value="F:ATP binding"/>
    <property type="evidence" value="ECO:0007669"/>
    <property type="project" value="UniProtKB-KW"/>
</dbReference>
<dbReference type="InterPro" id="IPR042099">
    <property type="entry name" value="ANL_N_sf"/>
</dbReference>
<organism evidence="4 5">
    <name type="scientific">Melghirimyces algeriensis</name>
    <dbReference type="NCBI Taxonomy" id="910412"/>
    <lineage>
        <taxon>Bacteria</taxon>
        <taxon>Bacillati</taxon>
        <taxon>Bacillota</taxon>
        <taxon>Bacilli</taxon>
        <taxon>Bacillales</taxon>
        <taxon>Thermoactinomycetaceae</taxon>
        <taxon>Melghirimyces</taxon>
    </lineage>
</organism>
<proteinExistence type="predicted"/>
<gene>
    <name evidence="4" type="ORF">SAMN06264849_101386</name>
</gene>
<dbReference type="PANTHER" id="PTHR43272">
    <property type="entry name" value="LONG-CHAIN-FATTY-ACID--COA LIGASE"/>
    <property type="match status" value="1"/>
</dbReference>
<dbReference type="Pfam" id="PF00501">
    <property type="entry name" value="AMP-binding"/>
    <property type="match status" value="1"/>
</dbReference>
<evidence type="ECO:0000313" key="4">
    <source>
        <dbReference type="EMBL" id="SMO39102.1"/>
    </source>
</evidence>
<dbReference type="OrthoDB" id="9778383at2"/>
<keyword evidence="2" id="KW-0067">ATP-binding</keyword>
<evidence type="ECO:0000259" key="3">
    <source>
        <dbReference type="Pfam" id="PF00501"/>
    </source>
</evidence>
<dbReference type="AlphaFoldDB" id="A0A521AW80"/>
<dbReference type="RefSeq" id="WP_142504068.1">
    <property type="nucleotide sequence ID" value="NZ_FXTI01000001.1"/>
</dbReference>
<dbReference type="PANTHER" id="PTHR43272:SF33">
    <property type="entry name" value="AMP-BINDING DOMAIN-CONTAINING PROTEIN-RELATED"/>
    <property type="match status" value="1"/>
</dbReference>
<reference evidence="4 5" key="1">
    <citation type="submission" date="2017-05" db="EMBL/GenBank/DDBJ databases">
        <authorList>
            <person name="Varghese N."/>
            <person name="Submissions S."/>
        </authorList>
    </citation>
    <scope>NUCLEOTIDE SEQUENCE [LARGE SCALE GENOMIC DNA]</scope>
    <source>
        <strain evidence="4 5">DSM 45474</strain>
    </source>
</reference>
<dbReference type="Proteomes" id="UP000315636">
    <property type="component" value="Unassembled WGS sequence"/>
</dbReference>